<proteinExistence type="predicted"/>
<dbReference type="EMBL" id="UINC01023726">
    <property type="protein sequence ID" value="SVA95966.1"/>
    <property type="molecule type" value="Genomic_DNA"/>
</dbReference>
<accession>A0A382A335</accession>
<dbReference type="InterPro" id="IPR013785">
    <property type="entry name" value="Aldolase_TIM"/>
</dbReference>
<gene>
    <name evidence="2" type="ORF">METZ01_LOCUS148820</name>
</gene>
<dbReference type="Gene3D" id="3.20.20.70">
    <property type="entry name" value="Aldolase class I"/>
    <property type="match status" value="1"/>
</dbReference>
<dbReference type="SUPFAM" id="SSF51569">
    <property type="entry name" value="Aldolase"/>
    <property type="match status" value="1"/>
</dbReference>
<sequence>MNMKETKALTSVPDGIVHVPVTPFTENNEIDLDIFGKVIEFLVSQDPGSLCVNLHLAENLNLTLEERKQLAKASVDVTSGRTPVIIHVSTPGTDQAVDLTRHAEEIGADCIMAIPPYYWKPSQEGIYEHFAAIMSASELPFIAYNSPVFMDGIGVSPETLVRLLERFPQFIGIKDASHNWEIYLELGRASKAIKPDFGLFAGTEWMIPSLTLGGNACMSVFGGIVPRFVESLYQATVQGDLKFALELQYKYSELWQIAKVDYPAPTKAMWEIMGRPVGAPRRPQSPVSKENKKYMEETLDRLGLLHSEPHGW</sequence>
<dbReference type="SMART" id="SM01130">
    <property type="entry name" value="DHDPS"/>
    <property type="match status" value="1"/>
</dbReference>
<dbReference type="CDD" id="cd00408">
    <property type="entry name" value="DHDPS-like"/>
    <property type="match status" value="1"/>
</dbReference>
<dbReference type="PANTHER" id="PTHR12128:SF66">
    <property type="entry name" value="4-HYDROXY-2-OXOGLUTARATE ALDOLASE, MITOCHONDRIAL"/>
    <property type="match status" value="1"/>
</dbReference>
<name>A0A382A335_9ZZZZ</name>
<evidence type="ECO:0008006" key="3">
    <source>
        <dbReference type="Google" id="ProtNLM"/>
    </source>
</evidence>
<evidence type="ECO:0000313" key="2">
    <source>
        <dbReference type="EMBL" id="SVA95966.1"/>
    </source>
</evidence>
<dbReference type="PRINTS" id="PR00146">
    <property type="entry name" value="DHPICSNTHASE"/>
</dbReference>
<dbReference type="AlphaFoldDB" id="A0A382A335"/>
<dbReference type="PANTHER" id="PTHR12128">
    <property type="entry name" value="DIHYDRODIPICOLINATE SYNTHASE"/>
    <property type="match status" value="1"/>
</dbReference>
<protein>
    <recommendedName>
        <fullName evidence="3">Dihydrodipicolinate synthase</fullName>
    </recommendedName>
</protein>
<dbReference type="PIRSF" id="PIRSF001365">
    <property type="entry name" value="DHDPS"/>
    <property type="match status" value="1"/>
</dbReference>
<dbReference type="GO" id="GO:0008840">
    <property type="term" value="F:4-hydroxy-tetrahydrodipicolinate synthase activity"/>
    <property type="evidence" value="ECO:0007669"/>
    <property type="project" value="TreeGrafter"/>
</dbReference>
<dbReference type="Pfam" id="PF00701">
    <property type="entry name" value="DHDPS"/>
    <property type="match status" value="1"/>
</dbReference>
<evidence type="ECO:0000256" key="1">
    <source>
        <dbReference type="ARBA" id="ARBA00023239"/>
    </source>
</evidence>
<organism evidence="2">
    <name type="scientific">marine metagenome</name>
    <dbReference type="NCBI Taxonomy" id="408172"/>
    <lineage>
        <taxon>unclassified sequences</taxon>
        <taxon>metagenomes</taxon>
        <taxon>ecological metagenomes</taxon>
    </lineage>
</organism>
<dbReference type="InterPro" id="IPR002220">
    <property type="entry name" value="DapA-like"/>
</dbReference>
<reference evidence="2" key="1">
    <citation type="submission" date="2018-05" db="EMBL/GenBank/DDBJ databases">
        <authorList>
            <person name="Lanie J.A."/>
            <person name="Ng W.-L."/>
            <person name="Kazmierczak K.M."/>
            <person name="Andrzejewski T.M."/>
            <person name="Davidsen T.M."/>
            <person name="Wayne K.J."/>
            <person name="Tettelin H."/>
            <person name="Glass J.I."/>
            <person name="Rusch D."/>
            <person name="Podicherti R."/>
            <person name="Tsui H.-C.T."/>
            <person name="Winkler M.E."/>
        </authorList>
    </citation>
    <scope>NUCLEOTIDE SEQUENCE</scope>
</reference>
<keyword evidence="1" id="KW-0456">Lyase</keyword>